<gene>
    <name evidence="1" type="ORF">EK21DRAFT_116470</name>
</gene>
<comment type="caution">
    <text evidence="1">The sequence shown here is derived from an EMBL/GenBank/DDBJ whole genome shotgun (WGS) entry which is preliminary data.</text>
</comment>
<sequence>MYNSVGFQTLPLELRNAIYEYCISDCLDLNVHYNAEAAVFDTLRRRLPLCLCVNHQIREEATKALLHLLDVLPENFQLPNVRRIEFTRAQHCYAPIQKDGRVSTQPTVHELAIRCPNLADLILPISMSMLRTRDSLISAQRAKSIPELALSTGFSRLSELTRLRNLRITCAGCRGAPDVIVFKPLEALMVQEKARNCMLEIDITPNARKSGSPECVERREGCIRYIFWWDFFG</sequence>
<dbReference type="EMBL" id="ML978257">
    <property type="protein sequence ID" value="KAF2025762.1"/>
    <property type="molecule type" value="Genomic_DNA"/>
</dbReference>
<accession>A0A9P4H2D4</accession>
<keyword evidence="2" id="KW-1185">Reference proteome</keyword>
<protein>
    <submittedName>
        <fullName evidence="1">Uncharacterized protein</fullName>
    </submittedName>
</protein>
<reference evidence="1" key="1">
    <citation type="journal article" date="2020" name="Stud. Mycol.">
        <title>101 Dothideomycetes genomes: a test case for predicting lifestyles and emergence of pathogens.</title>
        <authorList>
            <person name="Haridas S."/>
            <person name="Albert R."/>
            <person name="Binder M."/>
            <person name="Bloem J."/>
            <person name="Labutti K."/>
            <person name="Salamov A."/>
            <person name="Andreopoulos B."/>
            <person name="Baker S."/>
            <person name="Barry K."/>
            <person name="Bills G."/>
            <person name="Bluhm B."/>
            <person name="Cannon C."/>
            <person name="Castanera R."/>
            <person name="Culley D."/>
            <person name="Daum C."/>
            <person name="Ezra D."/>
            <person name="Gonzalez J."/>
            <person name="Henrissat B."/>
            <person name="Kuo A."/>
            <person name="Liang C."/>
            <person name="Lipzen A."/>
            <person name="Lutzoni F."/>
            <person name="Magnuson J."/>
            <person name="Mondo S."/>
            <person name="Nolan M."/>
            <person name="Ohm R."/>
            <person name="Pangilinan J."/>
            <person name="Park H.-J."/>
            <person name="Ramirez L."/>
            <person name="Alfaro M."/>
            <person name="Sun H."/>
            <person name="Tritt A."/>
            <person name="Yoshinaga Y."/>
            <person name="Zwiers L.-H."/>
            <person name="Turgeon B."/>
            <person name="Goodwin S."/>
            <person name="Spatafora J."/>
            <person name="Crous P."/>
            <person name="Grigoriev I."/>
        </authorList>
    </citation>
    <scope>NUCLEOTIDE SEQUENCE</scope>
    <source>
        <strain evidence="1">CBS 110217</strain>
    </source>
</reference>
<dbReference type="AlphaFoldDB" id="A0A9P4H2D4"/>
<dbReference type="Proteomes" id="UP000799777">
    <property type="component" value="Unassembled WGS sequence"/>
</dbReference>
<dbReference type="OrthoDB" id="62952at2759"/>
<evidence type="ECO:0000313" key="2">
    <source>
        <dbReference type="Proteomes" id="UP000799777"/>
    </source>
</evidence>
<organism evidence="1 2">
    <name type="scientific">Setomelanomma holmii</name>
    <dbReference type="NCBI Taxonomy" id="210430"/>
    <lineage>
        <taxon>Eukaryota</taxon>
        <taxon>Fungi</taxon>
        <taxon>Dikarya</taxon>
        <taxon>Ascomycota</taxon>
        <taxon>Pezizomycotina</taxon>
        <taxon>Dothideomycetes</taxon>
        <taxon>Pleosporomycetidae</taxon>
        <taxon>Pleosporales</taxon>
        <taxon>Pleosporineae</taxon>
        <taxon>Phaeosphaeriaceae</taxon>
        <taxon>Setomelanomma</taxon>
    </lineage>
</organism>
<name>A0A9P4H2D4_9PLEO</name>
<proteinExistence type="predicted"/>
<evidence type="ECO:0000313" key="1">
    <source>
        <dbReference type="EMBL" id="KAF2025762.1"/>
    </source>
</evidence>